<name>A0ABX5M5G2_9PROT</name>
<comment type="caution">
    <text evidence="1">The sequence shown here is derived from an EMBL/GenBank/DDBJ whole genome shotgun (WGS) entry which is preliminary data.</text>
</comment>
<dbReference type="Proteomes" id="UP000247780">
    <property type="component" value="Unassembled WGS sequence"/>
</dbReference>
<evidence type="ECO:0000313" key="2">
    <source>
        <dbReference type="Proteomes" id="UP000247780"/>
    </source>
</evidence>
<gene>
    <name evidence="1" type="ORF">C8R14_12352</name>
</gene>
<dbReference type="EMBL" id="QICQ01000023">
    <property type="protein sequence ID" value="PXV79441.1"/>
    <property type="molecule type" value="Genomic_DNA"/>
</dbReference>
<evidence type="ECO:0000313" key="1">
    <source>
        <dbReference type="EMBL" id="PXV79441.1"/>
    </source>
</evidence>
<proteinExistence type="predicted"/>
<keyword evidence="2" id="KW-1185">Reference proteome</keyword>
<accession>A0ABX5M5G2</accession>
<organism evidence="1 2">
    <name type="scientific">Nitrosomonas eutropha</name>
    <dbReference type="NCBI Taxonomy" id="916"/>
    <lineage>
        <taxon>Bacteria</taxon>
        <taxon>Pseudomonadati</taxon>
        <taxon>Pseudomonadota</taxon>
        <taxon>Betaproteobacteria</taxon>
        <taxon>Nitrosomonadales</taxon>
        <taxon>Nitrosomonadaceae</taxon>
        <taxon>Nitrosomonas</taxon>
    </lineage>
</organism>
<reference evidence="1 2" key="1">
    <citation type="submission" date="2018-04" db="EMBL/GenBank/DDBJ databases">
        <title>Active sludge and wastewater microbial communities from Klosterneuburg, Austria.</title>
        <authorList>
            <person name="Wagner M."/>
        </authorList>
    </citation>
    <scope>NUCLEOTIDE SEQUENCE [LARGE SCALE GENOMIC DNA]</scope>
    <source>
        <strain evidence="1 2">Nm 57</strain>
    </source>
</reference>
<sequence length="39" mass="4145">MATTLGNAAATQVIDSIANNVVHVKSLFTICFSPLIINR</sequence>
<protein>
    <submittedName>
        <fullName evidence="1">Uncharacterized protein</fullName>
    </submittedName>
</protein>